<dbReference type="PANTHER" id="PTHR43190:SF3">
    <property type="entry name" value="N-ACETYL-D-GLUCOSAMINE KINASE"/>
    <property type="match status" value="1"/>
</dbReference>
<dbReference type="CDD" id="cd24079">
    <property type="entry name" value="ASKHA_NBD_PG1100-like"/>
    <property type="match status" value="1"/>
</dbReference>
<dbReference type="InterPro" id="IPR043129">
    <property type="entry name" value="ATPase_NBD"/>
</dbReference>
<proteinExistence type="predicted"/>
<name>A0ABS9V3T6_9BACT</name>
<evidence type="ECO:0000313" key="2">
    <source>
        <dbReference type="Proteomes" id="UP001165489"/>
    </source>
</evidence>
<comment type="caution">
    <text evidence="1">The sequence shown here is derived from an EMBL/GenBank/DDBJ whole genome shotgun (WGS) entry which is preliminary data.</text>
</comment>
<dbReference type="Proteomes" id="UP001165489">
    <property type="component" value="Unassembled WGS sequence"/>
</dbReference>
<reference evidence="1" key="1">
    <citation type="submission" date="2022-03" db="EMBL/GenBank/DDBJ databases">
        <title>De novo assembled genomes of Belliella spp. (Cyclobacteriaceae) strains.</title>
        <authorList>
            <person name="Szabo A."/>
            <person name="Korponai K."/>
            <person name="Felfoldi T."/>
        </authorList>
    </citation>
    <scope>NUCLEOTIDE SEQUENCE</scope>
    <source>
        <strain evidence="1">DSM 111904</strain>
    </source>
</reference>
<evidence type="ECO:0000313" key="1">
    <source>
        <dbReference type="EMBL" id="MCH7410633.1"/>
    </source>
</evidence>
<dbReference type="SUPFAM" id="SSF53067">
    <property type="entry name" value="Actin-like ATPase domain"/>
    <property type="match status" value="2"/>
</dbReference>
<dbReference type="PANTHER" id="PTHR43190">
    <property type="entry name" value="N-ACETYL-D-GLUCOSAMINE KINASE"/>
    <property type="match status" value="1"/>
</dbReference>
<dbReference type="Gene3D" id="3.30.420.40">
    <property type="match status" value="2"/>
</dbReference>
<keyword evidence="1" id="KW-0418">Kinase</keyword>
<dbReference type="Gene3D" id="1.10.720.160">
    <property type="match status" value="1"/>
</dbReference>
<organism evidence="1 2">
    <name type="scientific">Belliella filtrata</name>
    <dbReference type="NCBI Taxonomy" id="2923435"/>
    <lineage>
        <taxon>Bacteria</taxon>
        <taxon>Pseudomonadati</taxon>
        <taxon>Bacteroidota</taxon>
        <taxon>Cytophagia</taxon>
        <taxon>Cytophagales</taxon>
        <taxon>Cyclobacteriaceae</taxon>
        <taxon>Belliella</taxon>
    </lineage>
</organism>
<dbReference type="EMBL" id="JAKZGP010000042">
    <property type="protein sequence ID" value="MCH7410633.1"/>
    <property type="molecule type" value="Genomic_DNA"/>
</dbReference>
<dbReference type="InterPro" id="IPR052519">
    <property type="entry name" value="Euk-type_GlcNAc_Kinase"/>
</dbReference>
<gene>
    <name evidence="1" type="ORF">MM239_14590</name>
</gene>
<accession>A0ABS9V3T6</accession>
<protein>
    <submittedName>
        <fullName evidence="1">N-acetylglucosamine kinase</fullName>
    </submittedName>
</protein>
<dbReference type="RefSeq" id="WP_241348994.1">
    <property type="nucleotide sequence ID" value="NZ_JAKZGP010000042.1"/>
</dbReference>
<sequence>MILIADSGSSKTDWRIINKSGDISQHRTVGFNPTYQTEHEMISVLESDEKLTGMATDVSKIYYYGAGCSSEKMKHQVNLSLSGVFPNAAIEVDHDLLAAARATAGHEPGIVSILGTGSNSCFYDGRDISVSMHAPGFILGDEGGGSYVGKQFLKDFIHNEVPSKIRKLAIEELNLNYDEIIDRVYKHAFPGRYMASFCRFITKYQADPYCYKLYYEAFQDFFKKYVMKFDEYKSQKIFFVGSIAFYNSDILRQAGSDLGLDVSMILEGPIAGLTLYHKSKL</sequence>
<keyword evidence="1" id="KW-0808">Transferase</keyword>
<dbReference type="GO" id="GO:0016301">
    <property type="term" value="F:kinase activity"/>
    <property type="evidence" value="ECO:0007669"/>
    <property type="project" value="UniProtKB-KW"/>
</dbReference>
<keyword evidence="2" id="KW-1185">Reference proteome</keyword>